<protein>
    <submittedName>
        <fullName evidence="2">Putative secreted peptide</fullName>
    </submittedName>
</protein>
<sequence>MFRLRSVLAFTGFALLRCVIPPLTRVWFEWKKCNARMDTKRTKAVECASVSVQTSAPPSTRLPEPLSARGWTDGLVEAADTCGSGCVCARARQYSAA</sequence>
<feature type="signal peptide" evidence="1">
    <location>
        <begin position="1"/>
        <end position="18"/>
    </location>
</feature>
<keyword evidence="1" id="KW-0732">Signal</keyword>
<evidence type="ECO:0000313" key="2">
    <source>
        <dbReference type="EMBL" id="MBW30764.1"/>
    </source>
</evidence>
<reference evidence="2" key="1">
    <citation type="submission" date="2018-01" db="EMBL/GenBank/DDBJ databases">
        <title>An insight into the sialome of Amazonian anophelines.</title>
        <authorList>
            <person name="Ribeiro J.M."/>
            <person name="Scarpassa V."/>
            <person name="Calvo E."/>
        </authorList>
    </citation>
    <scope>NUCLEOTIDE SEQUENCE</scope>
    <source>
        <tissue evidence="2">Salivary glands</tissue>
    </source>
</reference>
<organism evidence="2">
    <name type="scientific">Anopheles braziliensis</name>
    <dbReference type="NCBI Taxonomy" id="58242"/>
    <lineage>
        <taxon>Eukaryota</taxon>
        <taxon>Metazoa</taxon>
        <taxon>Ecdysozoa</taxon>
        <taxon>Arthropoda</taxon>
        <taxon>Hexapoda</taxon>
        <taxon>Insecta</taxon>
        <taxon>Pterygota</taxon>
        <taxon>Neoptera</taxon>
        <taxon>Endopterygota</taxon>
        <taxon>Diptera</taxon>
        <taxon>Nematocera</taxon>
        <taxon>Culicoidea</taxon>
        <taxon>Culicidae</taxon>
        <taxon>Anophelinae</taxon>
        <taxon>Anopheles</taxon>
    </lineage>
</organism>
<proteinExistence type="predicted"/>
<evidence type="ECO:0000256" key="1">
    <source>
        <dbReference type="SAM" id="SignalP"/>
    </source>
</evidence>
<dbReference type="EMBL" id="GGFM01010013">
    <property type="protein sequence ID" value="MBW30764.1"/>
    <property type="molecule type" value="Transcribed_RNA"/>
</dbReference>
<dbReference type="AlphaFoldDB" id="A0A2M3ZQE3"/>
<feature type="chain" id="PRO_5014682319" evidence="1">
    <location>
        <begin position="19"/>
        <end position="97"/>
    </location>
</feature>
<accession>A0A2M3ZQE3</accession>
<name>A0A2M3ZQE3_9DIPT</name>